<dbReference type="OrthoDB" id="5292888at2"/>
<dbReference type="Pfam" id="PF00583">
    <property type="entry name" value="Acetyltransf_1"/>
    <property type="match status" value="1"/>
</dbReference>
<dbReference type="EMBL" id="QXED01000003">
    <property type="protein sequence ID" value="RIV23331.1"/>
    <property type="molecule type" value="Genomic_DNA"/>
</dbReference>
<evidence type="ECO:0000259" key="3">
    <source>
        <dbReference type="PROSITE" id="PS51186"/>
    </source>
</evidence>
<feature type="domain" description="N-acetyltransferase" evidence="3">
    <location>
        <begin position="2"/>
        <end position="165"/>
    </location>
</feature>
<dbReference type="InterPro" id="IPR016181">
    <property type="entry name" value="Acyl_CoA_acyltransferase"/>
</dbReference>
<reference evidence="4 5" key="1">
    <citation type="submission" date="2018-08" db="EMBL/GenBank/DDBJ databases">
        <title>Fibrisoma montanum sp. nov., isolated from Danxia mountain soil.</title>
        <authorList>
            <person name="Huang Y."/>
        </authorList>
    </citation>
    <scope>NUCLEOTIDE SEQUENCE [LARGE SCALE GENOMIC DNA]</scope>
    <source>
        <strain evidence="4 5">HYT19</strain>
    </source>
</reference>
<dbReference type="InterPro" id="IPR000182">
    <property type="entry name" value="GNAT_dom"/>
</dbReference>
<comment type="caution">
    <text evidence="4">The sequence shown here is derived from an EMBL/GenBank/DDBJ whole genome shotgun (WGS) entry which is preliminary data.</text>
</comment>
<dbReference type="PANTHER" id="PTHR43877:SF2">
    <property type="entry name" value="AMINOALKYLPHOSPHONATE N-ACETYLTRANSFERASE-RELATED"/>
    <property type="match status" value="1"/>
</dbReference>
<keyword evidence="2" id="KW-0012">Acyltransferase</keyword>
<sequence length="173" mass="19687">MIKLRPAQITDSSAIAALHADNWRRTYRGIYSDAFLDRDLDGNRSALWHGRLSTPADNQYVTLAVEQETVAGFACLYLDNDPTFGSLLDNLHVVARFRNQGIGRLLMQDCWRLVAEKATIKTMYLWVFEANQNARSAYERLGGTNVETVQHQNEDGSQAMICRYVWNELTLTV</sequence>
<evidence type="ECO:0000313" key="4">
    <source>
        <dbReference type="EMBL" id="RIV23331.1"/>
    </source>
</evidence>
<evidence type="ECO:0000256" key="2">
    <source>
        <dbReference type="ARBA" id="ARBA00023315"/>
    </source>
</evidence>
<proteinExistence type="predicted"/>
<accession>A0A418MAF1</accession>
<evidence type="ECO:0000313" key="5">
    <source>
        <dbReference type="Proteomes" id="UP000283523"/>
    </source>
</evidence>
<dbReference type="AlphaFoldDB" id="A0A418MAF1"/>
<evidence type="ECO:0000256" key="1">
    <source>
        <dbReference type="ARBA" id="ARBA00022679"/>
    </source>
</evidence>
<keyword evidence="5" id="KW-1185">Reference proteome</keyword>
<dbReference type="SUPFAM" id="SSF55729">
    <property type="entry name" value="Acyl-CoA N-acyltransferases (Nat)"/>
    <property type="match status" value="1"/>
</dbReference>
<keyword evidence="1 4" id="KW-0808">Transferase</keyword>
<dbReference type="PROSITE" id="PS51186">
    <property type="entry name" value="GNAT"/>
    <property type="match status" value="1"/>
</dbReference>
<protein>
    <submittedName>
        <fullName evidence="4">GNAT family N-acetyltransferase</fullName>
    </submittedName>
</protein>
<dbReference type="Proteomes" id="UP000283523">
    <property type="component" value="Unassembled WGS sequence"/>
</dbReference>
<dbReference type="PANTHER" id="PTHR43877">
    <property type="entry name" value="AMINOALKYLPHOSPHONATE N-ACETYLTRANSFERASE-RELATED-RELATED"/>
    <property type="match status" value="1"/>
</dbReference>
<dbReference type="RefSeq" id="WP_119667549.1">
    <property type="nucleotide sequence ID" value="NZ_QXED01000003.1"/>
</dbReference>
<dbReference type="InterPro" id="IPR050832">
    <property type="entry name" value="Bact_Acetyltransf"/>
</dbReference>
<organism evidence="4 5">
    <name type="scientific">Fibrisoma montanum</name>
    <dbReference type="NCBI Taxonomy" id="2305895"/>
    <lineage>
        <taxon>Bacteria</taxon>
        <taxon>Pseudomonadati</taxon>
        <taxon>Bacteroidota</taxon>
        <taxon>Cytophagia</taxon>
        <taxon>Cytophagales</taxon>
        <taxon>Spirosomataceae</taxon>
        <taxon>Fibrisoma</taxon>
    </lineage>
</organism>
<dbReference type="CDD" id="cd04301">
    <property type="entry name" value="NAT_SF"/>
    <property type="match status" value="1"/>
</dbReference>
<dbReference type="GO" id="GO:0016747">
    <property type="term" value="F:acyltransferase activity, transferring groups other than amino-acyl groups"/>
    <property type="evidence" value="ECO:0007669"/>
    <property type="project" value="InterPro"/>
</dbReference>
<name>A0A418MAF1_9BACT</name>
<gene>
    <name evidence="4" type="ORF">DYU11_10005</name>
</gene>
<dbReference type="Gene3D" id="3.40.630.30">
    <property type="match status" value="1"/>
</dbReference>